<dbReference type="Gene3D" id="3.40.190.10">
    <property type="entry name" value="Periplasmic binding protein-like II"/>
    <property type="match status" value="1"/>
</dbReference>
<evidence type="ECO:0000313" key="9">
    <source>
        <dbReference type="Proteomes" id="UP000294558"/>
    </source>
</evidence>
<proteinExistence type="inferred from homology"/>
<accession>A0A4R7I1C3</accession>
<dbReference type="PANTHER" id="PTHR30290:SF10">
    <property type="entry name" value="PERIPLASMIC OLIGOPEPTIDE-BINDING PROTEIN-RELATED"/>
    <property type="match status" value="1"/>
</dbReference>
<evidence type="ECO:0000256" key="1">
    <source>
        <dbReference type="ARBA" id="ARBA00004196"/>
    </source>
</evidence>
<dbReference type="OrthoDB" id="7888869at2"/>
<dbReference type="Pfam" id="PF00496">
    <property type="entry name" value="SBP_bac_5"/>
    <property type="match status" value="1"/>
</dbReference>
<evidence type="ECO:0000259" key="7">
    <source>
        <dbReference type="Pfam" id="PF00496"/>
    </source>
</evidence>
<protein>
    <submittedName>
        <fullName evidence="8">Peptide/nickel transport system substrate-binding protein</fullName>
    </submittedName>
</protein>
<dbReference type="Proteomes" id="UP000294558">
    <property type="component" value="Unassembled WGS sequence"/>
</dbReference>
<dbReference type="Gene3D" id="3.10.105.10">
    <property type="entry name" value="Dipeptide-binding Protein, Domain 3"/>
    <property type="match status" value="1"/>
</dbReference>
<feature type="signal peptide" evidence="6">
    <location>
        <begin position="1"/>
        <end position="23"/>
    </location>
</feature>
<feature type="region of interest" description="Disordered" evidence="5">
    <location>
        <begin position="23"/>
        <end position="90"/>
    </location>
</feature>
<dbReference type="GO" id="GO:0015833">
    <property type="term" value="P:peptide transport"/>
    <property type="evidence" value="ECO:0007669"/>
    <property type="project" value="TreeGrafter"/>
</dbReference>
<dbReference type="InterPro" id="IPR039424">
    <property type="entry name" value="SBP_5"/>
</dbReference>
<name>A0A4R7I1C3_9ACTN</name>
<comment type="subcellular location">
    <subcellularLocation>
        <location evidence="1">Cell envelope</location>
    </subcellularLocation>
</comment>
<dbReference type="RefSeq" id="WP_133869014.1">
    <property type="nucleotide sequence ID" value="NZ_JAVJPS010000011.1"/>
</dbReference>
<dbReference type="InterPro" id="IPR000914">
    <property type="entry name" value="SBP_5_dom"/>
</dbReference>
<dbReference type="EMBL" id="SOAU01000001">
    <property type="protein sequence ID" value="TDT16659.1"/>
    <property type="molecule type" value="Genomic_DNA"/>
</dbReference>
<keyword evidence="3" id="KW-0813">Transport</keyword>
<dbReference type="GO" id="GO:0030313">
    <property type="term" value="C:cell envelope"/>
    <property type="evidence" value="ECO:0007669"/>
    <property type="project" value="UniProtKB-SubCell"/>
</dbReference>
<keyword evidence="9" id="KW-1185">Reference proteome</keyword>
<dbReference type="AlphaFoldDB" id="A0A4R7I1C3"/>
<keyword evidence="4 6" id="KW-0732">Signal</keyword>
<feature type="compositionally biased region" description="Acidic residues" evidence="5">
    <location>
        <begin position="26"/>
        <end position="87"/>
    </location>
</feature>
<organism evidence="8 9">
    <name type="scientific">Ilumatobacter fluminis</name>
    <dbReference type="NCBI Taxonomy" id="467091"/>
    <lineage>
        <taxon>Bacteria</taxon>
        <taxon>Bacillati</taxon>
        <taxon>Actinomycetota</taxon>
        <taxon>Acidimicrobiia</taxon>
        <taxon>Acidimicrobiales</taxon>
        <taxon>Ilumatobacteraceae</taxon>
        <taxon>Ilumatobacter</taxon>
    </lineage>
</organism>
<comment type="caution">
    <text evidence="8">The sequence shown here is derived from an EMBL/GenBank/DDBJ whole genome shotgun (WGS) entry which is preliminary data.</text>
</comment>
<dbReference type="GO" id="GO:1904680">
    <property type="term" value="F:peptide transmembrane transporter activity"/>
    <property type="evidence" value="ECO:0007669"/>
    <property type="project" value="TreeGrafter"/>
</dbReference>
<comment type="similarity">
    <text evidence="2">Belongs to the bacterial solute-binding protein 5 family.</text>
</comment>
<evidence type="ECO:0000256" key="5">
    <source>
        <dbReference type="SAM" id="MobiDB-lite"/>
    </source>
</evidence>
<evidence type="ECO:0000256" key="6">
    <source>
        <dbReference type="SAM" id="SignalP"/>
    </source>
</evidence>
<sequence>MIKTRRTKRVIALAVGLSLVAAACGGDDDDADDGDDAATEETAADDDGGDDSGDEPADEPADDGDEPADDGGDDGGDEGSEPAEEPAEAGADGGTLIWAHEQEPPDLHLDDPNNNLSITSWIRSAMLEGLYGISGATEYYPELLAEDNPPTDNGDGTFTVNYVLRDGLVWSDGDDLTADDVKWTFDAIMATDGEDEEGNPAYVYLIGDRTGLDTIVDFTVNSPTEFSVTWEGFFAGWKAVLNEVYPMHVFPADPVEAATALNESLREWSVDGAVIPSSGAMIFDSWERGVQLNMVRNDSYNGSNSPDAQNTGTAAVDGVQINFVTDTDAQINALLAGEAQIIMTQPQLAFEQLAESEDFTVNASAGPVFEHWGLNLNNVHLADPAVREALALAMNKAEVMAGLYTPLFGDLLPASGLGNTYWLSNQSTYEDHAGDAGYGMGDVDGARAALEAAGYTDNGGIYEHPERGPLSLRVGTTGGNRLREIQQELLQAGYAAAGIEITIDNVEGGAYFSEVPFSEEAIACSTSGGAEGNCEIWDITQFAWVGGPWPGGQSASYLSGSGNNPYGYANPDFDAKSAECDATVDDTERAACYNELDKYVTTLELDPETGLFMLPITQKPSFYGYTSQLATAGVAPDAQGAGPLTNVADFSFAG</sequence>
<feature type="chain" id="PRO_5039147841" evidence="6">
    <location>
        <begin position="24"/>
        <end position="654"/>
    </location>
</feature>
<dbReference type="PROSITE" id="PS51257">
    <property type="entry name" value="PROKAR_LIPOPROTEIN"/>
    <property type="match status" value="1"/>
</dbReference>
<dbReference type="PANTHER" id="PTHR30290">
    <property type="entry name" value="PERIPLASMIC BINDING COMPONENT OF ABC TRANSPORTER"/>
    <property type="match status" value="1"/>
</dbReference>
<evidence type="ECO:0000256" key="3">
    <source>
        <dbReference type="ARBA" id="ARBA00022448"/>
    </source>
</evidence>
<evidence type="ECO:0000256" key="4">
    <source>
        <dbReference type="ARBA" id="ARBA00022729"/>
    </source>
</evidence>
<evidence type="ECO:0000313" key="8">
    <source>
        <dbReference type="EMBL" id="TDT16659.1"/>
    </source>
</evidence>
<evidence type="ECO:0000256" key="2">
    <source>
        <dbReference type="ARBA" id="ARBA00005695"/>
    </source>
</evidence>
<gene>
    <name evidence="8" type="ORF">BDK89_2252</name>
</gene>
<dbReference type="SUPFAM" id="SSF53850">
    <property type="entry name" value="Periplasmic binding protein-like II"/>
    <property type="match status" value="1"/>
</dbReference>
<feature type="domain" description="Solute-binding protein family 5" evidence="7">
    <location>
        <begin position="153"/>
        <end position="564"/>
    </location>
</feature>
<reference evidence="8 9" key="1">
    <citation type="submission" date="2019-03" db="EMBL/GenBank/DDBJ databases">
        <title>Sequencing the genomes of 1000 actinobacteria strains.</title>
        <authorList>
            <person name="Klenk H.-P."/>
        </authorList>
    </citation>
    <scope>NUCLEOTIDE SEQUENCE [LARGE SCALE GENOMIC DNA]</scope>
    <source>
        <strain evidence="8 9">DSM 18936</strain>
    </source>
</reference>